<comment type="caution">
    <text evidence="3">The sequence shown here is derived from an EMBL/GenBank/DDBJ whole genome shotgun (WGS) entry which is preliminary data.</text>
</comment>
<comment type="similarity">
    <text evidence="1">Belongs to the complex I LYR family.</text>
</comment>
<dbReference type="AlphaFoldDB" id="A0A4E0QTB8"/>
<evidence type="ECO:0000313" key="3">
    <source>
        <dbReference type="EMBL" id="THD18305.1"/>
    </source>
</evidence>
<name>A0A4E0QTB8_FASHE</name>
<reference evidence="3" key="1">
    <citation type="submission" date="2019-03" db="EMBL/GenBank/DDBJ databases">
        <title>Improved annotation for the trematode Fasciola hepatica.</title>
        <authorList>
            <person name="Choi Y.-J."/>
            <person name="Martin J."/>
            <person name="Mitreva M."/>
        </authorList>
    </citation>
    <scope>NUCLEOTIDE SEQUENCE [LARGE SCALE GENOMIC DNA]</scope>
</reference>
<dbReference type="GO" id="GO:0022904">
    <property type="term" value="P:respiratory electron transport chain"/>
    <property type="evidence" value="ECO:0007669"/>
    <property type="project" value="TreeGrafter"/>
</dbReference>
<dbReference type="Proteomes" id="UP000230066">
    <property type="component" value="Unassembled WGS sequence"/>
</dbReference>
<feature type="domain" description="Complex 1 LYR protein" evidence="2">
    <location>
        <begin position="55"/>
        <end position="106"/>
    </location>
</feature>
<dbReference type="PANTHER" id="PTHR21024">
    <property type="entry name" value="GROWTH HORMONE-INDUCIBLE SOLUBLE PROTEIN-RELATED"/>
    <property type="match status" value="1"/>
</dbReference>
<evidence type="ECO:0000256" key="1">
    <source>
        <dbReference type="ARBA" id="ARBA00009508"/>
    </source>
</evidence>
<dbReference type="InterPro" id="IPR008011">
    <property type="entry name" value="Complex1_LYR_dom"/>
</dbReference>
<dbReference type="InterPro" id="IPR045296">
    <property type="entry name" value="Complex1_LYR_ETFRF1_LYRM5"/>
</dbReference>
<keyword evidence="4" id="KW-1185">Reference proteome</keyword>
<dbReference type="GO" id="GO:0090324">
    <property type="term" value="P:negative regulation of oxidative phosphorylation"/>
    <property type="evidence" value="ECO:0007669"/>
    <property type="project" value="InterPro"/>
</dbReference>
<gene>
    <name evidence="3" type="ORF">D915_009662</name>
</gene>
<dbReference type="PANTHER" id="PTHR21024:SF0">
    <property type="entry name" value="ELECTRON TRANSFER FLAVOPROTEIN REGULATORY FACTOR 1"/>
    <property type="match status" value="1"/>
</dbReference>
<accession>A0A4E0QTB8</accession>
<evidence type="ECO:0000313" key="4">
    <source>
        <dbReference type="Proteomes" id="UP000230066"/>
    </source>
</evidence>
<dbReference type="GO" id="GO:0005739">
    <property type="term" value="C:mitochondrion"/>
    <property type="evidence" value="ECO:0007669"/>
    <property type="project" value="TreeGrafter"/>
</dbReference>
<evidence type="ECO:0000259" key="2">
    <source>
        <dbReference type="Pfam" id="PF05347"/>
    </source>
</evidence>
<proteinExistence type="inferred from homology"/>
<dbReference type="InterPro" id="IPR052000">
    <property type="entry name" value="ETFRF1"/>
</dbReference>
<dbReference type="CDD" id="cd20265">
    <property type="entry name" value="Complex1_LYR_ETFRF1_LYRM5"/>
    <property type="match status" value="1"/>
</dbReference>
<dbReference type="Pfam" id="PF05347">
    <property type="entry name" value="Complex1_LYR"/>
    <property type="match status" value="1"/>
</dbReference>
<organism evidence="3 4">
    <name type="scientific">Fasciola hepatica</name>
    <name type="common">Liver fluke</name>
    <dbReference type="NCBI Taxonomy" id="6192"/>
    <lineage>
        <taxon>Eukaryota</taxon>
        <taxon>Metazoa</taxon>
        <taxon>Spiralia</taxon>
        <taxon>Lophotrochozoa</taxon>
        <taxon>Platyhelminthes</taxon>
        <taxon>Trematoda</taxon>
        <taxon>Digenea</taxon>
        <taxon>Plagiorchiida</taxon>
        <taxon>Echinostomata</taxon>
        <taxon>Echinostomatoidea</taxon>
        <taxon>Fasciolidae</taxon>
        <taxon>Fasciola</taxon>
    </lineage>
</organism>
<sequence>MNTKKTDDRSTVHRLMDILFQYIHLNTSECPLIPGHSVLRILVKPYTMSQCLRWEVLRLYKQLLHLGREYPKGYQYFRKQAHAIFSKNRDVNDSNEIRLLIQQGQYVVKELEALYMLRKYRVLKQRYYGTDGEVTVPGLEDHPKNNNQAF</sequence>
<dbReference type="EMBL" id="JXXN02015047">
    <property type="protein sequence ID" value="THD18305.1"/>
    <property type="molecule type" value="Genomic_DNA"/>
</dbReference>
<protein>
    <submittedName>
        <fullName evidence="3">LYR motif-containing protein 5</fullName>
    </submittedName>
</protein>